<proteinExistence type="predicted"/>
<dbReference type="STRING" id="34086.SAMN04488084_103328"/>
<protein>
    <recommendedName>
        <fullName evidence="3">DUF2027 domain-containing protein</fullName>
    </recommendedName>
</protein>
<dbReference type="Proteomes" id="UP000183129">
    <property type="component" value="Unassembled WGS sequence"/>
</dbReference>
<evidence type="ECO:0000313" key="2">
    <source>
        <dbReference type="Proteomes" id="UP000183129"/>
    </source>
</evidence>
<dbReference type="Gene3D" id="2.60.40.1600">
    <property type="entry name" value="Smr-associated-like"/>
    <property type="match status" value="1"/>
</dbReference>
<dbReference type="SUPFAM" id="SSF158949">
    <property type="entry name" value="Smr-associated domain-like"/>
    <property type="match status" value="1"/>
</dbReference>
<dbReference type="RefSeq" id="WP_074589038.1">
    <property type="nucleotide sequence ID" value="NZ_FNGZ01000003.1"/>
</dbReference>
<dbReference type="EMBL" id="FONS01000008">
    <property type="protein sequence ID" value="SFF29177.1"/>
    <property type="molecule type" value="Genomic_DNA"/>
</dbReference>
<gene>
    <name evidence="1" type="ORF">SAMN03003324_03191</name>
</gene>
<sequence>MNLNLGDFVRFVDENIEGYITKIIDKDTIGVTDSNDFEIPVQASKVTLVHGDIPEDNAVVSNRPQAAAPVAEFKKEGVYLAVITDQHSAAVAHFHLVNETSFQLLGSFTTAKSGHFKGEFAALIAPGTTKKVFSANLGDIQLWPEFRIDILFSTAADIEPLPALHYKQQLRGKDLSVAKVDIPLLKQKGWQIRLDEPAPLIDAQLLKESFFKAR</sequence>
<dbReference type="InterPro" id="IPR036781">
    <property type="entry name" value="Smr_assoc-like_sf"/>
</dbReference>
<organism evidence="1 2">
    <name type="scientific">Pedobacter antarcticus</name>
    <dbReference type="NCBI Taxonomy" id="34086"/>
    <lineage>
        <taxon>Bacteria</taxon>
        <taxon>Pseudomonadati</taxon>
        <taxon>Bacteroidota</taxon>
        <taxon>Sphingobacteriia</taxon>
        <taxon>Sphingobacteriales</taxon>
        <taxon>Sphingobacteriaceae</taxon>
        <taxon>Pedobacter</taxon>
    </lineage>
</organism>
<accession>A0A1I2HK04</accession>
<evidence type="ECO:0000313" key="1">
    <source>
        <dbReference type="EMBL" id="SFF29177.1"/>
    </source>
</evidence>
<reference evidence="1 2" key="1">
    <citation type="submission" date="2016-10" db="EMBL/GenBank/DDBJ databases">
        <authorList>
            <person name="de Groot N.N."/>
        </authorList>
    </citation>
    <scope>NUCLEOTIDE SEQUENCE [LARGE SCALE GENOMIC DNA]</scope>
    <source>
        <strain evidence="1 2">ATCC 51969</strain>
    </source>
</reference>
<evidence type="ECO:0008006" key="3">
    <source>
        <dbReference type="Google" id="ProtNLM"/>
    </source>
</evidence>
<dbReference type="AlphaFoldDB" id="A0A1I2HK04"/>
<name>A0A1I2HK04_9SPHI</name>